<sequence>DFEIILVKFVATKAIRGLGGQSWISSSFIYKNLNCLSIFSALLYLHISVLFGPISFKASITCLTSCLALSVQFLARTS</sequence>
<reference evidence="1 2" key="1">
    <citation type="journal article" date="2018" name="Sci. Rep.">
        <title>Genomic signatures of local adaptation to the degree of environmental predictability in rotifers.</title>
        <authorList>
            <person name="Franch-Gras L."/>
            <person name="Hahn C."/>
            <person name="Garcia-Roger E.M."/>
            <person name="Carmona M.J."/>
            <person name="Serra M."/>
            <person name="Gomez A."/>
        </authorList>
    </citation>
    <scope>NUCLEOTIDE SEQUENCE [LARGE SCALE GENOMIC DNA]</scope>
    <source>
        <strain evidence="1">HYR1</strain>
    </source>
</reference>
<dbReference type="AlphaFoldDB" id="A0A3M7PYS3"/>
<name>A0A3M7PYS3_BRAPC</name>
<dbReference type="Proteomes" id="UP000276133">
    <property type="component" value="Unassembled WGS sequence"/>
</dbReference>
<protein>
    <submittedName>
        <fullName evidence="1">Uncharacterized protein</fullName>
    </submittedName>
</protein>
<evidence type="ECO:0000313" key="2">
    <source>
        <dbReference type="Proteomes" id="UP000276133"/>
    </source>
</evidence>
<dbReference type="EMBL" id="REGN01008297">
    <property type="protein sequence ID" value="RNA03925.1"/>
    <property type="molecule type" value="Genomic_DNA"/>
</dbReference>
<keyword evidence="2" id="KW-1185">Reference proteome</keyword>
<comment type="caution">
    <text evidence="1">The sequence shown here is derived from an EMBL/GenBank/DDBJ whole genome shotgun (WGS) entry which is preliminary data.</text>
</comment>
<gene>
    <name evidence="1" type="ORF">BpHYR1_000433</name>
</gene>
<feature type="non-terminal residue" evidence="1">
    <location>
        <position position="1"/>
    </location>
</feature>
<organism evidence="1 2">
    <name type="scientific">Brachionus plicatilis</name>
    <name type="common">Marine rotifer</name>
    <name type="synonym">Brachionus muelleri</name>
    <dbReference type="NCBI Taxonomy" id="10195"/>
    <lineage>
        <taxon>Eukaryota</taxon>
        <taxon>Metazoa</taxon>
        <taxon>Spiralia</taxon>
        <taxon>Gnathifera</taxon>
        <taxon>Rotifera</taxon>
        <taxon>Eurotatoria</taxon>
        <taxon>Monogononta</taxon>
        <taxon>Pseudotrocha</taxon>
        <taxon>Ploima</taxon>
        <taxon>Brachionidae</taxon>
        <taxon>Brachionus</taxon>
    </lineage>
</organism>
<proteinExistence type="predicted"/>
<evidence type="ECO:0000313" key="1">
    <source>
        <dbReference type="EMBL" id="RNA03925.1"/>
    </source>
</evidence>
<accession>A0A3M7PYS3</accession>